<evidence type="ECO:0000313" key="2">
    <source>
        <dbReference type="EMBL" id="WTR75002.1"/>
    </source>
</evidence>
<evidence type="ECO:0000256" key="1">
    <source>
        <dbReference type="SAM" id="MobiDB-lite"/>
    </source>
</evidence>
<feature type="region of interest" description="Disordered" evidence="1">
    <location>
        <begin position="23"/>
        <end position="43"/>
    </location>
</feature>
<dbReference type="RefSeq" id="WP_327159595.1">
    <property type="nucleotide sequence ID" value="NZ_CP108062.1"/>
</dbReference>
<name>A0ABZ1LKS1_9ACTN</name>
<evidence type="ECO:0008006" key="4">
    <source>
        <dbReference type="Google" id="ProtNLM"/>
    </source>
</evidence>
<dbReference type="EMBL" id="CP108188">
    <property type="protein sequence ID" value="WTR75002.1"/>
    <property type="molecule type" value="Genomic_DNA"/>
</dbReference>
<sequence>MSFDDDWAGIKTAAQENQTAMRLNQLDGGGGGGGGGSQQGGSLRVEQSDLAAVGDAAFSLHQRLDTDGDHAKTSTQAAGTAMKQDFALGPALTTVAEKWNEQVNTLLDACGHISNHLEYSKKTHADDEYWIATRFKFEQLDAGFEERAQH</sequence>
<reference evidence="2 3" key="1">
    <citation type="submission" date="2022-10" db="EMBL/GenBank/DDBJ databases">
        <title>The complete genomes of actinobacterial strains from the NBC collection.</title>
        <authorList>
            <person name="Joergensen T.S."/>
            <person name="Alvarez Arevalo M."/>
            <person name="Sterndorff E.B."/>
            <person name="Faurdal D."/>
            <person name="Vuksanovic O."/>
            <person name="Mourched A.-S."/>
            <person name="Charusanti P."/>
            <person name="Shaw S."/>
            <person name="Blin K."/>
            <person name="Weber T."/>
        </authorList>
    </citation>
    <scope>NUCLEOTIDE SEQUENCE [LARGE SCALE GENOMIC DNA]</scope>
    <source>
        <strain evidence="2 3">NBC_00123</strain>
    </source>
</reference>
<gene>
    <name evidence="2" type="ORF">OG814_39920</name>
</gene>
<evidence type="ECO:0000313" key="3">
    <source>
        <dbReference type="Proteomes" id="UP001622594"/>
    </source>
</evidence>
<organism evidence="2 3">
    <name type="scientific">Streptomyces zaomyceticus</name>
    <dbReference type="NCBI Taxonomy" id="68286"/>
    <lineage>
        <taxon>Bacteria</taxon>
        <taxon>Bacillati</taxon>
        <taxon>Actinomycetota</taxon>
        <taxon>Actinomycetes</taxon>
        <taxon>Kitasatosporales</taxon>
        <taxon>Streptomycetaceae</taxon>
        <taxon>Streptomyces</taxon>
    </lineage>
</organism>
<protein>
    <recommendedName>
        <fullName evidence="4">AG1 protein</fullName>
    </recommendedName>
</protein>
<keyword evidence="3" id="KW-1185">Reference proteome</keyword>
<feature type="compositionally biased region" description="Gly residues" evidence="1">
    <location>
        <begin position="27"/>
        <end position="39"/>
    </location>
</feature>
<dbReference type="Proteomes" id="UP001622594">
    <property type="component" value="Chromosome"/>
</dbReference>
<proteinExistence type="predicted"/>
<accession>A0ABZ1LKS1</accession>